<dbReference type="AlphaFoldDB" id="A0A4Z2DYQ6"/>
<evidence type="ECO:0000313" key="2">
    <source>
        <dbReference type="EMBL" id="TNN21683.1"/>
    </source>
</evidence>
<proteinExistence type="predicted"/>
<name>A0A4Z2DYQ6_9TELE</name>
<reference evidence="2 3" key="1">
    <citation type="submission" date="2019-03" db="EMBL/GenBank/DDBJ databases">
        <title>First draft genome of Liparis tanakae, snailfish: a comprehensive survey of snailfish specific genes.</title>
        <authorList>
            <person name="Kim W."/>
            <person name="Song I."/>
            <person name="Jeong J.-H."/>
            <person name="Kim D."/>
            <person name="Kim S."/>
            <person name="Ryu S."/>
            <person name="Song J.Y."/>
            <person name="Lee S.K."/>
        </authorList>
    </citation>
    <scope>NUCLEOTIDE SEQUENCE [LARGE SCALE GENOMIC DNA]</scope>
    <source>
        <tissue evidence="2">Muscle</tissue>
    </source>
</reference>
<organism evidence="2 3">
    <name type="scientific">Liparis tanakae</name>
    <name type="common">Tanaka's snailfish</name>
    <dbReference type="NCBI Taxonomy" id="230148"/>
    <lineage>
        <taxon>Eukaryota</taxon>
        <taxon>Metazoa</taxon>
        <taxon>Chordata</taxon>
        <taxon>Craniata</taxon>
        <taxon>Vertebrata</taxon>
        <taxon>Euteleostomi</taxon>
        <taxon>Actinopterygii</taxon>
        <taxon>Neopterygii</taxon>
        <taxon>Teleostei</taxon>
        <taxon>Neoteleostei</taxon>
        <taxon>Acanthomorphata</taxon>
        <taxon>Eupercaria</taxon>
        <taxon>Perciformes</taxon>
        <taxon>Cottioidei</taxon>
        <taxon>Cottales</taxon>
        <taxon>Liparidae</taxon>
        <taxon>Liparis</taxon>
    </lineage>
</organism>
<gene>
    <name evidence="2" type="ORF">EYF80_068206</name>
</gene>
<accession>A0A4Z2DYQ6</accession>
<dbReference type="Proteomes" id="UP000314294">
    <property type="component" value="Unassembled WGS sequence"/>
</dbReference>
<feature type="region of interest" description="Disordered" evidence="1">
    <location>
        <begin position="103"/>
        <end position="133"/>
    </location>
</feature>
<sequence length="179" mass="20089">MTPTVPPNRPPDPTDIRLTECFWSVYSSTINRCHLYSTADGNFESRFREFPPPSVIDSCVLVAYEAARVVFVADVTSAESEVRELLERGGELELGRFLPSPLEPLPHRRHGRASSKSPKRWSDVKRKERVPAASPEDLHLLRRVSVPLLAGVRVSAARRTRTHGSRARVKLRSRKPGNG</sequence>
<dbReference type="EMBL" id="SRLO01026498">
    <property type="protein sequence ID" value="TNN21683.1"/>
    <property type="molecule type" value="Genomic_DNA"/>
</dbReference>
<evidence type="ECO:0000313" key="3">
    <source>
        <dbReference type="Proteomes" id="UP000314294"/>
    </source>
</evidence>
<protein>
    <submittedName>
        <fullName evidence="2">Uncharacterized protein</fullName>
    </submittedName>
</protein>
<feature type="region of interest" description="Disordered" evidence="1">
    <location>
        <begin position="156"/>
        <end position="179"/>
    </location>
</feature>
<keyword evidence="3" id="KW-1185">Reference proteome</keyword>
<feature type="compositionally biased region" description="Basic and acidic residues" evidence="1">
    <location>
        <begin position="120"/>
        <end position="133"/>
    </location>
</feature>
<evidence type="ECO:0000256" key="1">
    <source>
        <dbReference type="SAM" id="MobiDB-lite"/>
    </source>
</evidence>
<feature type="compositionally biased region" description="Basic residues" evidence="1">
    <location>
        <begin position="107"/>
        <end position="119"/>
    </location>
</feature>
<comment type="caution">
    <text evidence="2">The sequence shown here is derived from an EMBL/GenBank/DDBJ whole genome shotgun (WGS) entry which is preliminary data.</text>
</comment>